<dbReference type="Pfam" id="PF01261">
    <property type="entry name" value="AP_endonuc_2"/>
    <property type="match status" value="1"/>
</dbReference>
<name>A0A1I2J9J6_9BACT</name>
<proteinExistence type="predicted"/>
<dbReference type="InterPro" id="IPR006311">
    <property type="entry name" value="TAT_signal"/>
</dbReference>
<feature type="signal peptide" evidence="1">
    <location>
        <begin position="1"/>
        <end position="27"/>
    </location>
</feature>
<evidence type="ECO:0000256" key="1">
    <source>
        <dbReference type="SAM" id="SignalP"/>
    </source>
</evidence>
<dbReference type="PANTHER" id="PTHR12110:SF41">
    <property type="entry name" value="INOSOSE DEHYDRATASE"/>
    <property type="match status" value="1"/>
</dbReference>
<keyword evidence="4" id="KW-1185">Reference proteome</keyword>
<dbReference type="SUPFAM" id="SSF51658">
    <property type="entry name" value="Xylose isomerase-like"/>
    <property type="match status" value="1"/>
</dbReference>
<dbReference type="PROSITE" id="PS51318">
    <property type="entry name" value="TAT"/>
    <property type="match status" value="1"/>
</dbReference>
<dbReference type="EMBL" id="FONY01000042">
    <property type="protein sequence ID" value="SFF49586.1"/>
    <property type="molecule type" value="Genomic_DNA"/>
</dbReference>
<evidence type="ECO:0000313" key="4">
    <source>
        <dbReference type="Proteomes" id="UP000199513"/>
    </source>
</evidence>
<feature type="chain" id="PRO_5011464188" evidence="1">
    <location>
        <begin position="28"/>
        <end position="310"/>
    </location>
</feature>
<keyword evidence="1" id="KW-0732">Signal</keyword>
<dbReference type="InterPro" id="IPR050312">
    <property type="entry name" value="IolE/XylAMocC-like"/>
</dbReference>
<evidence type="ECO:0000313" key="3">
    <source>
        <dbReference type="EMBL" id="SFF49586.1"/>
    </source>
</evidence>
<feature type="domain" description="Xylose isomerase-like TIM barrel" evidence="2">
    <location>
        <begin position="66"/>
        <end position="304"/>
    </location>
</feature>
<reference evidence="3 4" key="1">
    <citation type="submission" date="2016-10" db="EMBL/GenBank/DDBJ databases">
        <authorList>
            <person name="de Groot N.N."/>
        </authorList>
    </citation>
    <scope>NUCLEOTIDE SEQUENCE [LARGE SCALE GENOMIC DNA]</scope>
    <source>
        <strain>GEY</strain>
        <strain evidence="4">DSM 9560</strain>
    </source>
</reference>
<organism evidence="3 4">
    <name type="scientific">Thermoflexibacter ruber</name>
    <dbReference type="NCBI Taxonomy" id="1003"/>
    <lineage>
        <taxon>Bacteria</taxon>
        <taxon>Pseudomonadati</taxon>
        <taxon>Bacteroidota</taxon>
        <taxon>Cytophagia</taxon>
        <taxon>Cytophagales</taxon>
        <taxon>Thermoflexibacteraceae</taxon>
        <taxon>Thermoflexibacter</taxon>
    </lineage>
</organism>
<dbReference type="Proteomes" id="UP000199513">
    <property type="component" value="Unassembled WGS sequence"/>
</dbReference>
<dbReference type="STRING" id="1003.SAMN04488541_104215"/>
<evidence type="ECO:0000259" key="2">
    <source>
        <dbReference type="Pfam" id="PF01261"/>
    </source>
</evidence>
<dbReference type="AlphaFoldDB" id="A0A1I2J9J6"/>
<dbReference type="InterPro" id="IPR013022">
    <property type="entry name" value="Xyl_isomerase-like_TIM-brl"/>
</dbReference>
<dbReference type="InterPro" id="IPR036237">
    <property type="entry name" value="Xyl_isomerase-like_sf"/>
</dbReference>
<gene>
    <name evidence="3" type="ORF">SAMN04488541_104215</name>
</gene>
<dbReference type="Gene3D" id="3.20.20.150">
    <property type="entry name" value="Divalent-metal-dependent TIM barrel enzymes"/>
    <property type="match status" value="1"/>
</dbReference>
<accession>A0A1I2J9J6</accession>
<dbReference type="RefSeq" id="WP_317039488.1">
    <property type="nucleotide sequence ID" value="NZ_FONY01000042.1"/>
</dbReference>
<protein>
    <submittedName>
        <fullName evidence="3">Inosose dehydratase</fullName>
    </submittedName>
</protein>
<sequence>MKMKTSRRNFLRGFAFASLVTPSLLSAKVKAKNLPISCNTYNWVTFYRRQGKEWGKDWEACISEFAQTGIPAIEPSFQSAEEVKVLAPILKKYNILMPSLYVNSLLHKAEEAEKSITSVLKIAEEAKQQMNTQIFVTNPSPIRWGGNEVKSDAELLVQSKNVEKLGAELRKKGIILAYHTHDMEMLAGAREFHHILLNTSPENVAFCFDVHWVYRGSQNSQVAVFDVLKLYGKRIVELHIRQSVGGTWTETFAGKGDIDYLRFAKEIEKMKIQPHLVIEQCLEEKTNVSLSAVEAHRQDLASIKEVFGRR</sequence>
<dbReference type="PANTHER" id="PTHR12110">
    <property type="entry name" value="HYDROXYPYRUVATE ISOMERASE"/>
    <property type="match status" value="1"/>
</dbReference>